<keyword evidence="8" id="KW-1185">Reference proteome</keyword>
<dbReference type="CDD" id="cd13690">
    <property type="entry name" value="PBP2_GluB"/>
    <property type="match status" value="1"/>
</dbReference>
<gene>
    <name evidence="7" type="ORF">ACIBP5_25745</name>
</gene>
<dbReference type="PANTHER" id="PTHR30085:SF6">
    <property type="entry name" value="ABC TRANSPORTER GLUTAMINE-BINDING PROTEIN GLNH"/>
    <property type="match status" value="1"/>
</dbReference>
<dbReference type="EMBL" id="JBITMB010000006">
    <property type="protein sequence ID" value="MFI7443387.1"/>
    <property type="molecule type" value="Genomic_DNA"/>
</dbReference>
<evidence type="ECO:0000256" key="2">
    <source>
        <dbReference type="ARBA" id="ARBA00022448"/>
    </source>
</evidence>
<dbReference type="RefSeq" id="WP_397023542.1">
    <property type="nucleotide sequence ID" value="NZ_JBITMB010000006.1"/>
</dbReference>
<evidence type="ECO:0000256" key="5">
    <source>
        <dbReference type="SAM" id="SignalP"/>
    </source>
</evidence>
<evidence type="ECO:0000313" key="8">
    <source>
        <dbReference type="Proteomes" id="UP001612928"/>
    </source>
</evidence>
<sequence>MRPVRALLAVLACMALTACGGTDAAAFPEGSTMARIRERGVLTVGIKFDYPLLGFKDPASGRITGFDAEIARLVARDLTGSERNIRFVETMPSHREDFLRQGVVDIVVATYSITPARQAVVSFTDPYYVAAQDLLVRADETGIDDTGDLDGRTVCTAVGSTSADRLRALAPGAELVVADTYSECVPALVAGRIDAISTDDTILLGLLHRNPEGLKLVGRPFGREPYGIGVPKDDVVFRDHLNGLIARYLRDGRWDRAFRDTIGTSGATPDRGRPTPAPAGSAR</sequence>
<name>A0ABW8A9B1_9ACTN</name>
<feature type="signal peptide" evidence="5">
    <location>
        <begin position="1"/>
        <end position="24"/>
    </location>
</feature>
<dbReference type="Proteomes" id="UP001612928">
    <property type="component" value="Unassembled WGS sequence"/>
</dbReference>
<protein>
    <submittedName>
        <fullName evidence="7">Glutamate ABC transporter substrate-binding protein</fullName>
    </submittedName>
</protein>
<dbReference type="SMART" id="SM00062">
    <property type="entry name" value="PBPb"/>
    <property type="match status" value="1"/>
</dbReference>
<dbReference type="Gene3D" id="3.40.190.10">
    <property type="entry name" value="Periplasmic binding protein-like II"/>
    <property type="match status" value="2"/>
</dbReference>
<organism evidence="7 8">
    <name type="scientific">Nonomuraea indica</name>
    <dbReference type="NCBI Taxonomy" id="1581193"/>
    <lineage>
        <taxon>Bacteria</taxon>
        <taxon>Bacillati</taxon>
        <taxon>Actinomycetota</taxon>
        <taxon>Actinomycetes</taxon>
        <taxon>Streptosporangiales</taxon>
        <taxon>Streptosporangiaceae</taxon>
        <taxon>Nonomuraea</taxon>
    </lineage>
</organism>
<comment type="caution">
    <text evidence="7">The sequence shown here is derived from an EMBL/GenBank/DDBJ whole genome shotgun (WGS) entry which is preliminary data.</text>
</comment>
<comment type="similarity">
    <text evidence="1">Belongs to the bacterial solute-binding protein 3 family.</text>
</comment>
<feature type="region of interest" description="Disordered" evidence="4">
    <location>
        <begin position="260"/>
        <end position="283"/>
    </location>
</feature>
<dbReference type="InterPro" id="IPR001638">
    <property type="entry name" value="Solute-binding_3/MltF_N"/>
</dbReference>
<dbReference type="SUPFAM" id="SSF53850">
    <property type="entry name" value="Periplasmic binding protein-like II"/>
    <property type="match status" value="1"/>
</dbReference>
<keyword evidence="2" id="KW-0813">Transport</keyword>
<dbReference type="InterPro" id="IPR051455">
    <property type="entry name" value="Bact_solute-bind_prot3"/>
</dbReference>
<keyword evidence="3 5" id="KW-0732">Signal</keyword>
<feature type="chain" id="PRO_5045734513" evidence="5">
    <location>
        <begin position="25"/>
        <end position="283"/>
    </location>
</feature>
<accession>A0ABW8A9B1</accession>
<evidence type="ECO:0000256" key="3">
    <source>
        <dbReference type="ARBA" id="ARBA00022729"/>
    </source>
</evidence>
<reference evidence="7 8" key="1">
    <citation type="submission" date="2024-10" db="EMBL/GenBank/DDBJ databases">
        <title>The Natural Products Discovery Center: Release of the First 8490 Sequenced Strains for Exploring Actinobacteria Biosynthetic Diversity.</title>
        <authorList>
            <person name="Kalkreuter E."/>
            <person name="Kautsar S.A."/>
            <person name="Yang D."/>
            <person name="Bader C.D."/>
            <person name="Teijaro C.N."/>
            <person name="Fluegel L."/>
            <person name="Davis C.M."/>
            <person name="Simpson J.R."/>
            <person name="Lauterbach L."/>
            <person name="Steele A.D."/>
            <person name="Gui C."/>
            <person name="Meng S."/>
            <person name="Li G."/>
            <person name="Viehrig K."/>
            <person name="Ye F."/>
            <person name="Su P."/>
            <person name="Kiefer A.F."/>
            <person name="Nichols A."/>
            <person name="Cepeda A.J."/>
            <person name="Yan W."/>
            <person name="Fan B."/>
            <person name="Jiang Y."/>
            <person name="Adhikari A."/>
            <person name="Zheng C.-J."/>
            <person name="Schuster L."/>
            <person name="Cowan T.M."/>
            <person name="Smanski M.J."/>
            <person name="Chevrette M.G."/>
            <person name="De Carvalho L.P.S."/>
            <person name="Shen B."/>
        </authorList>
    </citation>
    <scope>NUCLEOTIDE SEQUENCE [LARGE SCALE GENOMIC DNA]</scope>
    <source>
        <strain evidence="7 8">NPDC049503</strain>
    </source>
</reference>
<dbReference type="PANTHER" id="PTHR30085">
    <property type="entry name" value="AMINO ACID ABC TRANSPORTER PERMEASE"/>
    <property type="match status" value="1"/>
</dbReference>
<dbReference type="PROSITE" id="PS51257">
    <property type="entry name" value="PROKAR_LIPOPROTEIN"/>
    <property type="match status" value="1"/>
</dbReference>
<evidence type="ECO:0000313" key="7">
    <source>
        <dbReference type="EMBL" id="MFI7443387.1"/>
    </source>
</evidence>
<evidence type="ECO:0000256" key="1">
    <source>
        <dbReference type="ARBA" id="ARBA00010333"/>
    </source>
</evidence>
<proteinExistence type="inferred from homology"/>
<evidence type="ECO:0000259" key="6">
    <source>
        <dbReference type="SMART" id="SM00062"/>
    </source>
</evidence>
<feature type="domain" description="Solute-binding protein family 3/N-terminal" evidence="6">
    <location>
        <begin position="41"/>
        <end position="265"/>
    </location>
</feature>
<evidence type="ECO:0000256" key="4">
    <source>
        <dbReference type="SAM" id="MobiDB-lite"/>
    </source>
</evidence>
<dbReference type="Pfam" id="PF00497">
    <property type="entry name" value="SBP_bac_3"/>
    <property type="match status" value="1"/>
</dbReference>